<proteinExistence type="predicted"/>
<evidence type="ECO:0000256" key="1">
    <source>
        <dbReference type="SAM" id="Phobius"/>
    </source>
</evidence>
<sequence length="223" mass="25792">MSGARICINRGGIPPLEHISSSYLLHLILKYFQMANSRVFFSDLKSGKCSLKLCCRKDCEELAATVMIIVDCIVNKTLFFFLLFLLFFHFLTYPEKIELSTDVLKGILRPVVERVEEISWPPRNPKAINQMEMTKGFLSEVSAQLRQAKENKDKPGLAGKLQKVLQLYPATILSKHSYAKKVSRRKEVHIWFIMSFQLMRNNGTMVYHYTLMSYNNFLPKTLD</sequence>
<dbReference type="PANTHER" id="PTHR36348:SF1">
    <property type="entry name" value="EXPRESSED PROTEIN"/>
    <property type="match status" value="1"/>
</dbReference>
<gene>
    <name evidence="2" type="ORF">Bca52824_043917</name>
</gene>
<protein>
    <submittedName>
        <fullName evidence="2">Uncharacterized protein</fullName>
    </submittedName>
</protein>
<keyword evidence="3" id="KW-1185">Reference proteome</keyword>
<reference evidence="2 3" key="1">
    <citation type="submission" date="2020-02" db="EMBL/GenBank/DDBJ databases">
        <authorList>
            <person name="Ma Q."/>
            <person name="Huang Y."/>
            <person name="Song X."/>
            <person name="Pei D."/>
        </authorList>
    </citation>
    <scope>NUCLEOTIDE SEQUENCE [LARGE SCALE GENOMIC DNA]</scope>
    <source>
        <strain evidence="2">Sxm20200214</strain>
        <tissue evidence="2">Leaf</tissue>
    </source>
</reference>
<accession>A0A8X7RXF5</accession>
<dbReference type="PANTHER" id="PTHR36348">
    <property type="entry name" value="EXPRESSED PROTEIN"/>
    <property type="match status" value="1"/>
</dbReference>
<name>A0A8X7RXF5_BRACI</name>
<organism evidence="2 3">
    <name type="scientific">Brassica carinata</name>
    <name type="common">Ethiopian mustard</name>
    <name type="synonym">Abyssinian cabbage</name>
    <dbReference type="NCBI Taxonomy" id="52824"/>
    <lineage>
        <taxon>Eukaryota</taxon>
        <taxon>Viridiplantae</taxon>
        <taxon>Streptophyta</taxon>
        <taxon>Embryophyta</taxon>
        <taxon>Tracheophyta</taxon>
        <taxon>Spermatophyta</taxon>
        <taxon>Magnoliopsida</taxon>
        <taxon>eudicotyledons</taxon>
        <taxon>Gunneridae</taxon>
        <taxon>Pentapetalae</taxon>
        <taxon>rosids</taxon>
        <taxon>malvids</taxon>
        <taxon>Brassicales</taxon>
        <taxon>Brassicaceae</taxon>
        <taxon>Brassiceae</taxon>
        <taxon>Brassica</taxon>
    </lineage>
</organism>
<dbReference type="EMBL" id="JAAMPC010000009">
    <property type="protein sequence ID" value="KAG2297248.1"/>
    <property type="molecule type" value="Genomic_DNA"/>
</dbReference>
<dbReference type="Proteomes" id="UP000886595">
    <property type="component" value="Unassembled WGS sequence"/>
</dbReference>
<evidence type="ECO:0000313" key="3">
    <source>
        <dbReference type="Proteomes" id="UP000886595"/>
    </source>
</evidence>
<evidence type="ECO:0000313" key="2">
    <source>
        <dbReference type="EMBL" id="KAG2297248.1"/>
    </source>
</evidence>
<comment type="caution">
    <text evidence="2">The sequence shown here is derived from an EMBL/GenBank/DDBJ whole genome shotgun (WGS) entry which is preliminary data.</text>
</comment>
<keyword evidence="1" id="KW-0812">Transmembrane</keyword>
<keyword evidence="1" id="KW-0472">Membrane</keyword>
<feature type="transmembrane region" description="Helical" evidence="1">
    <location>
        <begin position="62"/>
        <end position="91"/>
    </location>
</feature>
<keyword evidence="1" id="KW-1133">Transmembrane helix</keyword>
<dbReference type="AlphaFoldDB" id="A0A8X7RXF5"/>
<dbReference type="OrthoDB" id="2020333at2759"/>